<evidence type="ECO:0000259" key="5">
    <source>
        <dbReference type="PROSITE" id="PS50089"/>
    </source>
</evidence>
<dbReference type="Proteomes" id="UP000250572">
    <property type="component" value="Unassembled WGS sequence"/>
</dbReference>
<evidence type="ECO:0000256" key="3">
    <source>
        <dbReference type="ARBA" id="ARBA00022833"/>
    </source>
</evidence>
<reference evidence="6 7" key="1">
    <citation type="journal article" date="2018" name="G3 (Bethesda)">
        <title>A High-Quality Reference Genome for the Invasive Mosquitofish Gambusia affinis Using a Chicago Library.</title>
        <authorList>
            <person name="Hoffberg S.L."/>
            <person name="Troendle N.J."/>
            <person name="Glenn T.C."/>
            <person name="Mahmud O."/>
            <person name="Louha S."/>
            <person name="Chalopin D."/>
            <person name="Bennetzen J.L."/>
            <person name="Mauricio R."/>
        </authorList>
    </citation>
    <scope>NUCLEOTIDE SEQUENCE [LARGE SCALE GENOMIC DNA]</scope>
    <source>
        <strain evidence="6">NE01/NJP1002.9</strain>
        <tissue evidence="6">Muscle</tissue>
    </source>
</reference>
<protein>
    <recommendedName>
        <fullName evidence="5">RING-type domain-containing protein</fullName>
    </recommendedName>
</protein>
<dbReference type="STRING" id="33528.ENSGAFP00000004310"/>
<evidence type="ECO:0000256" key="4">
    <source>
        <dbReference type="PROSITE-ProRule" id="PRU00175"/>
    </source>
</evidence>
<dbReference type="Gene3D" id="3.30.40.10">
    <property type="entry name" value="Zinc/RING finger domain, C3HC4 (zinc finger)"/>
    <property type="match status" value="1"/>
</dbReference>
<dbReference type="EMBL" id="NHOQ01002580">
    <property type="protein sequence ID" value="PWA15690.1"/>
    <property type="molecule type" value="Genomic_DNA"/>
</dbReference>
<evidence type="ECO:0000256" key="2">
    <source>
        <dbReference type="ARBA" id="ARBA00022771"/>
    </source>
</evidence>
<proteinExistence type="predicted"/>
<evidence type="ECO:0000313" key="6">
    <source>
        <dbReference type="EMBL" id="PWA15690.1"/>
    </source>
</evidence>
<dbReference type="InterPro" id="IPR051051">
    <property type="entry name" value="E3_ubiq-ligase_TRIM/RNF"/>
</dbReference>
<dbReference type="PANTHER" id="PTHR25465:SF14">
    <property type="entry name" value="E3 UBIQUITIN-PROTEIN LIGASE TRIM65"/>
    <property type="match status" value="1"/>
</dbReference>
<name>A0A315UVT6_GAMAF</name>
<evidence type="ECO:0000256" key="1">
    <source>
        <dbReference type="ARBA" id="ARBA00022723"/>
    </source>
</evidence>
<dbReference type="InterPro" id="IPR001841">
    <property type="entry name" value="Znf_RING"/>
</dbReference>
<dbReference type="PROSITE" id="PS00518">
    <property type="entry name" value="ZF_RING_1"/>
    <property type="match status" value="1"/>
</dbReference>
<dbReference type="PANTHER" id="PTHR25465">
    <property type="entry name" value="B-BOX DOMAIN CONTAINING"/>
    <property type="match status" value="1"/>
</dbReference>
<dbReference type="AlphaFoldDB" id="A0A315UVT6"/>
<keyword evidence="2 4" id="KW-0863">Zinc-finger</keyword>
<dbReference type="Pfam" id="PF15227">
    <property type="entry name" value="zf-C3HC4_4"/>
    <property type="match status" value="1"/>
</dbReference>
<dbReference type="SMART" id="SM00184">
    <property type="entry name" value="RING"/>
    <property type="match status" value="1"/>
</dbReference>
<feature type="domain" description="RING-type" evidence="5">
    <location>
        <begin position="15"/>
        <end position="58"/>
    </location>
</feature>
<keyword evidence="1" id="KW-0479">Metal-binding</keyword>
<dbReference type="InterPro" id="IPR013083">
    <property type="entry name" value="Znf_RING/FYVE/PHD"/>
</dbReference>
<sequence>MAQRGISVDEDILRCSICLALLKDPVTIPCGHKYCSECIQSHWKEQDQKAIYSCPQCNSGQLWERTPC</sequence>
<keyword evidence="7" id="KW-1185">Reference proteome</keyword>
<evidence type="ECO:0000313" key="7">
    <source>
        <dbReference type="Proteomes" id="UP000250572"/>
    </source>
</evidence>
<dbReference type="InterPro" id="IPR017907">
    <property type="entry name" value="Znf_RING_CS"/>
</dbReference>
<accession>A0A315UVT6</accession>
<dbReference type="GO" id="GO:0008270">
    <property type="term" value="F:zinc ion binding"/>
    <property type="evidence" value="ECO:0007669"/>
    <property type="project" value="UniProtKB-KW"/>
</dbReference>
<organism evidence="6 7">
    <name type="scientific">Gambusia affinis</name>
    <name type="common">Western mosquitofish</name>
    <name type="synonym">Heterandria affinis</name>
    <dbReference type="NCBI Taxonomy" id="33528"/>
    <lineage>
        <taxon>Eukaryota</taxon>
        <taxon>Metazoa</taxon>
        <taxon>Chordata</taxon>
        <taxon>Craniata</taxon>
        <taxon>Vertebrata</taxon>
        <taxon>Euteleostomi</taxon>
        <taxon>Actinopterygii</taxon>
        <taxon>Neopterygii</taxon>
        <taxon>Teleostei</taxon>
        <taxon>Neoteleostei</taxon>
        <taxon>Acanthomorphata</taxon>
        <taxon>Ovalentaria</taxon>
        <taxon>Atherinomorphae</taxon>
        <taxon>Cyprinodontiformes</taxon>
        <taxon>Poeciliidae</taxon>
        <taxon>Poeciliinae</taxon>
        <taxon>Gambusia</taxon>
    </lineage>
</organism>
<gene>
    <name evidence="6" type="ORF">CCH79_00019587</name>
</gene>
<dbReference type="SUPFAM" id="SSF57850">
    <property type="entry name" value="RING/U-box"/>
    <property type="match status" value="1"/>
</dbReference>
<dbReference type="PROSITE" id="PS50089">
    <property type="entry name" value="ZF_RING_2"/>
    <property type="match status" value="1"/>
</dbReference>
<keyword evidence="3" id="KW-0862">Zinc</keyword>
<comment type="caution">
    <text evidence="6">The sequence shown here is derived from an EMBL/GenBank/DDBJ whole genome shotgun (WGS) entry which is preliminary data.</text>
</comment>